<comment type="pathway">
    <text evidence="2">Glycolipid biosynthesis; glycosylphosphatidylinositol-anchor biosynthesis.</text>
</comment>
<evidence type="ECO:0000256" key="4">
    <source>
        <dbReference type="ARBA" id="ARBA00022692"/>
    </source>
</evidence>
<evidence type="ECO:0000313" key="9">
    <source>
        <dbReference type="EnsemblMetazoa" id="CJA14059b.1"/>
    </source>
</evidence>
<keyword evidence="6 8" id="KW-1133">Transmembrane helix</keyword>
<dbReference type="AlphaFoldDB" id="A0A8R1HWQ7"/>
<evidence type="ECO:0000256" key="1">
    <source>
        <dbReference type="ARBA" id="ARBA00004477"/>
    </source>
</evidence>
<evidence type="ECO:0000313" key="10">
    <source>
        <dbReference type="Proteomes" id="UP000005237"/>
    </source>
</evidence>
<dbReference type="GO" id="GO:0006506">
    <property type="term" value="P:GPI anchor biosynthetic process"/>
    <property type="evidence" value="ECO:0007669"/>
    <property type="project" value="UniProtKB-KW"/>
</dbReference>
<accession>A0A8R1HWQ7</accession>
<dbReference type="GO" id="GO:0005789">
    <property type="term" value="C:endoplasmic reticulum membrane"/>
    <property type="evidence" value="ECO:0007669"/>
    <property type="project" value="UniProtKB-SubCell"/>
</dbReference>
<proteinExistence type="predicted"/>
<evidence type="ECO:0000256" key="8">
    <source>
        <dbReference type="SAM" id="Phobius"/>
    </source>
</evidence>
<evidence type="ECO:0008006" key="11">
    <source>
        <dbReference type="Google" id="ProtNLM"/>
    </source>
</evidence>
<evidence type="ECO:0000256" key="3">
    <source>
        <dbReference type="ARBA" id="ARBA00022502"/>
    </source>
</evidence>
<organism evidence="9 10">
    <name type="scientific">Caenorhabditis japonica</name>
    <dbReference type="NCBI Taxonomy" id="281687"/>
    <lineage>
        <taxon>Eukaryota</taxon>
        <taxon>Metazoa</taxon>
        <taxon>Ecdysozoa</taxon>
        <taxon>Nematoda</taxon>
        <taxon>Chromadorea</taxon>
        <taxon>Rhabditida</taxon>
        <taxon>Rhabditina</taxon>
        <taxon>Rhabditomorpha</taxon>
        <taxon>Rhabditoidea</taxon>
        <taxon>Rhabditidae</taxon>
        <taxon>Peloderinae</taxon>
        <taxon>Caenorhabditis</taxon>
    </lineage>
</organism>
<feature type="transmembrane region" description="Helical" evidence="8">
    <location>
        <begin position="75"/>
        <end position="93"/>
    </location>
</feature>
<protein>
    <recommendedName>
        <fullName evidence="11">Phosphatidylinositol-glycan biosynthesis class F protein</fullName>
    </recommendedName>
</protein>
<keyword evidence="7 8" id="KW-0472">Membrane</keyword>
<dbReference type="Pfam" id="PF06699">
    <property type="entry name" value="PIG-F"/>
    <property type="match status" value="1"/>
</dbReference>
<dbReference type="Proteomes" id="UP000005237">
    <property type="component" value="Unassembled WGS sequence"/>
</dbReference>
<dbReference type="InterPro" id="IPR009580">
    <property type="entry name" value="GPI_biosynthesis_protein_Pig-F"/>
</dbReference>
<keyword evidence="10" id="KW-1185">Reference proteome</keyword>
<reference evidence="10" key="1">
    <citation type="submission" date="2010-08" db="EMBL/GenBank/DDBJ databases">
        <authorList>
            <consortium name="Caenorhabditis japonica Sequencing Consortium"/>
            <person name="Wilson R.K."/>
        </authorList>
    </citation>
    <scope>NUCLEOTIDE SEQUENCE [LARGE SCALE GENOMIC DNA]</scope>
    <source>
        <strain evidence="10">DF5081</strain>
    </source>
</reference>
<reference evidence="9" key="2">
    <citation type="submission" date="2022-06" db="UniProtKB">
        <authorList>
            <consortium name="EnsemblMetazoa"/>
        </authorList>
    </citation>
    <scope>IDENTIFICATION</scope>
    <source>
        <strain evidence="9">DF5081</strain>
    </source>
</reference>
<comment type="subcellular location">
    <subcellularLocation>
        <location evidence="1">Endoplasmic reticulum membrane</location>
        <topology evidence="1">Multi-pass membrane protein</topology>
    </subcellularLocation>
</comment>
<feature type="transmembrane region" description="Helical" evidence="8">
    <location>
        <begin position="7"/>
        <end position="27"/>
    </location>
</feature>
<keyword evidence="5" id="KW-0256">Endoplasmic reticulum</keyword>
<evidence type="ECO:0000256" key="7">
    <source>
        <dbReference type="ARBA" id="ARBA00023136"/>
    </source>
</evidence>
<feature type="transmembrane region" description="Helical" evidence="8">
    <location>
        <begin position="113"/>
        <end position="134"/>
    </location>
</feature>
<keyword evidence="4 8" id="KW-0812">Transmembrane</keyword>
<dbReference type="EnsemblMetazoa" id="CJA14059b.1">
    <property type="protein sequence ID" value="CJA14059b.1"/>
    <property type="gene ID" value="WBGene00133263"/>
</dbReference>
<evidence type="ECO:0000256" key="5">
    <source>
        <dbReference type="ARBA" id="ARBA00022824"/>
    </source>
</evidence>
<feature type="transmembrane region" description="Helical" evidence="8">
    <location>
        <begin position="33"/>
        <end position="55"/>
    </location>
</feature>
<evidence type="ECO:0000256" key="2">
    <source>
        <dbReference type="ARBA" id="ARBA00004687"/>
    </source>
</evidence>
<keyword evidence="3" id="KW-0337">GPI-anchor biosynthesis</keyword>
<evidence type="ECO:0000256" key="6">
    <source>
        <dbReference type="ARBA" id="ARBA00022989"/>
    </source>
</evidence>
<name>A0A8R1HWQ7_CAEJA</name>
<sequence length="146" mass="15859">MLSPPTAIKYVVVSWTIFYILAVLFGAPIFSDIIATAVLAAALTLVSVIPAVLLFDSEERALEVLILGGTSGATIKESILLSTSVFALLSAWASAAVHPLDWDRWWQRYPLPSLFGCFAGALLGLFIGISRAYFNKKLALKKSKKR</sequence>